<organism evidence="2 3">
    <name type="scientific">Mangrovibacterium diazotrophicum</name>
    <dbReference type="NCBI Taxonomy" id="1261403"/>
    <lineage>
        <taxon>Bacteria</taxon>
        <taxon>Pseudomonadati</taxon>
        <taxon>Bacteroidota</taxon>
        <taxon>Bacteroidia</taxon>
        <taxon>Marinilabiliales</taxon>
        <taxon>Prolixibacteraceae</taxon>
        <taxon>Mangrovibacterium</taxon>
    </lineage>
</organism>
<dbReference type="InterPro" id="IPR032075">
    <property type="entry name" value="PI-PLC-C1"/>
</dbReference>
<dbReference type="RefSeq" id="WP_120271966.1">
    <property type="nucleotide sequence ID" value="NZ_RAPN01000001.1"/>
</dbReference>
<evidence type="ECO:0000313" key="2">
    <source>
        <dbReference type="EMBL" id="RKD90569.1"/>
    </source>
</evidence>
<dbReference type="GO" id="GO:0008081">
    <property type="term" value="F:phosphoric diester hydrolase activity"/>
    <property type="evidence" value="ECO:0007669"/>
    <property type="project" value="InterPro"/>
</dbReference>
<evidence type="ECO:0000256" key="1">
    <source>
        <dbReference type="SAM" id="SignalP"/>
    </source>
</evidence>
<dbReference type="OrthoDB" id="195526at2"/>
<dbReference type="GO" id="GO:0006629">
    <property type="term" value="P:lipid metabolic process"/>
    <property type="evidence" value="ECO:0007669"/>
    <property type="project" value="InterPro"/>
</dbReference>
<dbReference type="CDD" id="cd08589">
    <property type="entry name" value="PI-PLCc_SaPLC1_like"/>
    <property type="match status" value="1"/>
</dbReference>
<name>A0A419W533_9BACT</name>
<dbReference type="PROSITE" id="PS51257">
    <property type="entry name" value="PROKAR_LIPOPROTEIN"/>
    <property type="match status" value="1"/>
</dbReference>
<dbReference type="PANTHER" id="PTHR13593:SF140">
    <property type="entry name" value="PLC-LIKE PHOSPHODIESTERASE"/>
    <property type="match status" value="1"/>
</dbReference>
<feature type="chain" id="PRO_5019430784" evidence="1">
    <location>
        <begin position="23"/>
        <end position="359"/>
    </location>
</feature>
<dbReference type="SUPFAM" id="SSF51695">
    <property type="entry name" value="PLC-like phosphodiesterases"/>
    <property type="match status" value="1"/>
</dbReference>
<dbReference type="InterPro" id="IPR017946">
    <property type="entry name" value="PLC-like_Pdiesterase_TIM-brl"/>
</dbReference>
<feature type="signal peptide" evidence="1">
    <location>
        <begin position="1"/>
        <end position="22"/>
    </location>
</feature>
<evidence type="ECO:0000313" key="3">
    <source>
        <dbReference type="Proteomes" id="UP000283387"/>
    </source>
</evidence>
<dbReference type="Pfam" id="PF16670">
    <property type="entry name" value="PI-PLC-C1"/>
    <property type="match status" value="1"/>
</dbReference>
<proteinExistence type="predicted"/>
<keyword evidence="3" id="KW-1185">Reference proteome</keyword>
<keyword evidence="1" id="KW-0732">Signal</keyword>
<dbReference type="Gene3D" id="3.20.20.190">
    <property type="entry name" value="Phosphatidylinositol (PI) phosphodiesterase"/>
    <property type="match status" value="1"/>
</dbReference>
<sequence>MKFRALAAFSFLLVASCSTSHQNDNLPINQYQVIGSHNSYKQAIEPALMDSMIARDPRATGLQYAHVSLADQLDLGLRNLEIDVYADSLGGRYAHPEGLDWVKPEQPYDPDSLMMKPGFKVFHMIGVDFLSSCPTLKIALVQLKAWSEANPGHFPVFITMEVKGSADQMKDDHSKLTEPERLTSATFDRLDEAIRAGLGDDKLITPDMVRADYPTLNEAVTKGSWPKLEDAQGRFLFILDDGGAKRDLYMHGHPSLIGRVLFARAEPGTPEAAALLLNDPENPEIPKLVKQGYLIRTRADANTVEARNNDYSRFETACASGAQIITTDYYQPSTFFDSPYHIAFADSTYVRVNPLFEKR</sequence>
<dbReference type="AlphaFoldDB" id="A0A419W533"/>
<gene>
    <name evidence="2" type="ORF">BC643_0909</name>
</gene>
<accession>A0A419W533</accession>
<dbReference type="EMBL" id="RAPN01000001">
    <property type="protein sequence ID" value="RKD90569.1"/>
    <property type="molecule type" value="Genomic_DNA"/>
</dbReference>
<dbReference type="Proteomes" id="UP000283387">
    <property type="component" value="Unassembled WGS sequence"/>
</dbReference>
<dbReference type="InterPro" id="IPR051057">
    <property type="entry name" value="PI-PLC_domain"/>
</dbReference>
<dbReference type="PANTHER" id="PTHR13593">
    <property type="match status" value="1"/>
</dbReference>
<reference evidence="2 3" key="1">
    <citation type="submission" date="2018-09" db="EMBL/GenBank/DDBJ databases">
        <title>Genomic Encyclopedia of Archaeal and Bacterial Type Strains, Phase II (KMG-II): from individual species to whole genera.</title>
        <authorList>
            <person name="Goeker M."/>
        </authorList>
    </citation>
    <scope>NUCLEOTIDE SEQUENCE [LARGE SCALE GENOMIC DNA]</scope>
    <source>
        <strain evidence="2 3">DSM 27148</strain>
    </source>
</reference>
<protein>
    <submittedName>
        <fullName evidence="2">Calcium-dependent phosphoinositide phospholipase C</fullName>
    </submittedName>
</protein>
<comment type="caution">
    <text evidence="2">The sequence shown here is derived from an EMBL/GenBank/DDBJ whole genome shotgun (WGS) entry which is preliminary data.</text>
</comment>